<sequence length="163" mass="18671">MDLSLINDWIFLGGLENNFSIPQYEIERWKEHKRFAINRRTLTKASSDSGVNATLCIPLRQRKTIIWINLRQKKRQKREWEKREGAAGHLKYRVSLLEASIDEPSVDASTVIVTGAMQKSSWLHASVYNLHTYLDTRCLYTVRGLPSLSVSTFVSIANPYTGS</sequence>
<organism evidence="1 2">
    <name type="scientific">Melipona quadrifasciata</name>
    <dbReference type="NCBI Taxonomy" id="166423"/>
    <lineage>
        <taxon>Eukaryota</taxon>
        <taxon>Metazoa</taxon>
        <taxon>Ecdysozoa</taxon>
        <taxon>Arthropoda</taxon>
        <taxon>Hexapoda</taxon>
        <taxon>Insecta</taxon>
        <taxon>Pterygota</taxon>
        <taxon>Neoptera</taxon>
        <taxon>Endopterygota</taxon>
        <taxon>Hymenoptera</taxon>
        <taxon>Apocrita</taxon>
        <taxon>Aculeata</taxon>
        <taxon>Apoidea</taxon>
        <taxon>Anthophila</taxon>
        <taxon>Apidae</taxon>
        <taxon>Melipona</taxon>
    </lineage>
</organism>
<keyword evidence="2" id="KW-1185">Reference proteome</keyword>
<gene>
    <name evidence="1" type="ORF">WN51_00437</name>
</gene>
<reference evidence="1 2" key="1">
    <citation type="submission" date="2015-07" db="EMBL/GenBank/DDBJ databases">
        <title>The genome of Melipona quadrifasciata.</title>
        <authorList>
            <person name="Pan H."/>
            <person name="Kapheim K."/>
        </authorList>
    </citation>
    <scope>NUCLEOTIDE SEQUENCE [LARGE SCALE GENOMIC DNA]</scope>
    <source>
        <strain evidence="1">0111107301</strain>
        <tissue evidence="1">Whole body</tissue>
    </source>
</reference>
<dbReference type="AlphaFoldDB" id="A0A0N0BG96"/>
<evidence type="ECO:0000313" key="1">
    <source>
        <dbReference type="EMBL" id="KOX74454.1"/>
    </source>
</evidence>
<dbReference type="EMBL" id="KQ435789">
    <property type="protein sequence ID" value="KOX74454.1"/>
    <property type="molecule type" value="Genomic_DNA"/>
</dbReference>
<evidence type="ECO:0000313" key="2">
    <source>
        <dbReference type="Proteomes" id="UP000053105"/>
    </source>
</evidence>
<dbReference type="Proteomes" id="UP000053105">
    <property type="component" value="Unassembled WGS sequence"/>
</dbReference>
<protein>
    <submittedName>
        <fullName evidence="1">Uncharacterized protein</fullName>
    </submittedName>
</protein>
<accession>A0A0N0BG96</accession>
<name>A0A0N0BG96_9HYME</name>
<proteinExistence type="predicted"/>